<reference evidence="2" key="2">
    <citation type="submission" date="2023-03" db="EMBL/GenBank/DDBJ databases">
        <authorList>
            <person name="Inwood S.N."/>
            <person name="Skelly J.G."/>
            <person name="Guhlin J."/>
            <person name="Harrop T.W.R."/>
            <person name="Goldson S.G."/>
            <person name="Dearden P.K."/>
        </authorList>
    </citation>
    <scope>NUCLEOTIDE SEQUENCE</scope>
    <source>
        <strain evidence="2">Irish</strain>
        <tissue evidence="2">Whole body</tissue>
    </source>
</reference>
<dbReference type="InterPro" id="IPR000048">
    <property type="entry name" value="IQ_motif_EF-hand-BS"/>
</dbReference>
<evidence type="ECO:0000313" key="3">
    <source>
        <dbReference type="Proteomes" id="UP001168990"/>
    </source>
</evidence>
<dbReference type="AlphaFoldDB" id="A0AA39KQV8"/>
<gene>
    <name evidence="2" type="ORF">PV328_010815</name>
</gene>
<accession>A0AA39KQV8</accession>
<reference evidence="2" key="1">
    <citation type="journal article" date="2023" name="bioRxiv">
        <title>Scaffold-level genome assemblies of two parasitoid biocontrol wasps reveal the parthenogenesis mechanism and an associated novel virus.</title>
        <authorList>
            <person name="Inwood S."/>
            <person name="Skelly J."/>
            <person name="Guhlin J."/>
            <person name="Harrop T."/>
            <person name="Goldson S."/>
            <person name="Dearden P."/>
        </authorList>
    </citation>
    <scope>NUCLEOTIDE SEQUENCE</scope>
    <source>
        <strain evidence="2">Irish</strain>
        <tissue evidence="2">Whole body</tissue>
    </source>
</reference>
<dbReference type="InterPro" id="IPR043408">
    <property type="entry name" value="IQCK"/>
</dbReference>
<organism evidence="2 3">
    <name type="scientific">Microctonus aethiopoides</name>
    <dbReference type="NCBI Taxonomy" id="144406"/>
    <lineage>
        <taxon>Eukaryota</taxon>
        <taxon>Metazoa</taxon>
        <taxon>Ecdysozoa</taxon>
        <taxon>Arthropoda</taxon>
        <taxon>Hexapoda</taxon>
        <taxon>Insecta</taxon>
        <taxon>Pterygota</taxon>
        <taxon>Neoptera</taxon>
        <taxon>Endopterygota</taxon>
        <taxon>Hymenoptera</taxon>
        <taxon>Apocrita</taxon>
        <taxon>Ichneumonoidea</taxon>
        <taxon>Braconidae</taxon>
        <taxon>Euphorinae</taxon>
        <taxon>Microctonus</taxon>
    </lineage>
</organism>
<sequence length="276" mass="33186">MFSSYEFFNDLFPYSVKKCENKLCPCDTKSSKSSENESTLSIEENEENESNEFFINYHEELTKKPTKKLSLWETILKESEVKFAPLYEWQRQNNESVSERELEHDNNPVQYLNDKIFPILLSTMEQMLIEACQQNALENQKCEFNGLDYLAEHLWNKNPQHPERSNNWLKLFDIPPFKLWLREHPRPIYPKSWRWTKEQAALRIQRYVRGWIVRKRDDVQELRQFWKALAKEKKINTAFIQSSDESLVQCDKLTSEIMKKLSICERYKLLIKLKTN</sequence>
<comment type="caution">
    <text evidence="2">The sequence shown here is derived from an EMBL/GenBank/DDBJ whole genome shotgun (WGS) entry which is preliminary data.</text>
</comment>
<dbReference type="Pfam" id="PF00612">
    <property type="entry name" value="IQ"/>
    <property type="match status" value="1"/>
</dbReference>
<name>A0AA39KQV8_9HYME</name>
<dbReference type="PROSITE" id="PS50096">
    <property type="entry name" value="IQ"/>
    <property type="match status" value="1"/>
</dbReference>
<dbReference type="PANTHER" id="PTHR34927:SF1">
    <property type="entry name" value="IQ DOMAIN-CONTAINING PROTEIN K"/>
    <property type="match status" value="1"/>
</dbReference>
<dbReference type="Proteomes" id="UP001168990">
    <property type="component" value="Unassembled WGS sequence"/>
</dbReference>
<evidence type="ECO:0008006" key="4">
    <source>
        <dbReference type="Google" id="ProtNLM"/>
    </source>
</evidence>
<dbReference type="PANTHER" id="PTHR34927">
    <property type="entry name" value="IQ DOMAIN-CONTAINING PROTEIN K"/>
    <property type="match status" value="1"/>
</dbReference>
<keyword evidence="3" id="KW-1185">Reference proteome</keyword>
<proteinExistence type="predicted"/>
<evidence type="ECO:0000313" key="2">
    <source>
        <dbReference type="EMBL" id="KAK0170231.1"/>
    </source>
</evidence>
<feature type="region of interest" description="Disordered" evidence="1">
    <location>
        <begin position="27"/>
        <end position="47"/>
    </location>
</feature>
<dbReference type="EMBL" id="JAQQBS010000004">
    <property type="protein sequence ID" value="KAK0170231.1"/>
    <property type="molecule type" value="Genomic_DNA"/>
</dbReference>
<evidence type="ECO:0000256" key="1">
    <source>
        <dbReference type="SAM" id="MobiDB-lite"/>
    </source>
</evidence>
<protein>
    <recommendedName>
        <fullName evidence="4">IQ domain-containing protein K-like protein</fullName>
    </recommendedName>
</protein>